<dbReference type="InterPro" id="IPR029060">
    <property type="entry name" value="PIN-like_dom_sf"/>
</dbReference>
<proteinExistence type="predicted"/>
<reference evidence="2 3" key="1">
    <citation type="submission" date="2020-09" db="EMBL/GenBank/DDBJ databases">
        <authorList>
            <person name="Courtine D."/>
        </authorList>
    </citation>
    <scope>NUCLEOTIDE SEQUENCE [LARGE SCALE GENOMIC DNA]</scope>
    <source>
        <strain evidence="2 3">IRI35c</strain>
    </source>
</reference>
<evidence type="ECO:0000313" key="3">
    <source>
        <dbReference type="Proteomes" id="UP000516304"/>
    </source>
</evidence>
<dbReference type="RefSeq" id="WP_188202086.1">
    <property type="nucleotide sequence ID" value="NZ_LR881183.1"/>
</dbReference>
<dbReference type="Pfam" id="PF01850">
    <property type="entry name" value="PIN"/>
    <property type="match status" value="1"/>
</dbReference>
<organism evidence="2 3">
    <name type="scientific">Thermococcus camini</name>
    <dbReference type="NCBI Taxonomy" id="2016373"/>
    <lineage>
        <taxon>Archaea</taxon>
        <taxon>Methanobacteriati</taxon>
        <taxon>Methanobacteriota</taxon>
        <taxon>Thermococci</taxon>
        <taxon>Thermococcales</taxon>
        <taxon>Thermococcaceae</taxon>
        <taxon>Thermococcus</taxon>
    </lineage>
</organism>
<accession>A0A7G2D8S0</accession>
<evidence type="ECO:0000313" key="2">
    <source>
        <dbReference type="EMBL" id="CAD5244286.1"/>
    </source>
</evidence>
<keyword evidence="3" id="KW-1185">Reference proteome</keyword>
<dbReference type="KEGG" id="tcq:TIRI35C_1132"/>
<dbReference type="AlphaFoldDB" id="A0A7G2D8S0"/>
<dbReference type="InterPro" id="IPR002716">
    <property type="entry name" value="PIN_dom"/>
</dbReference>
<evidence type="ECO:0000259" key="1">
    <source>
        <dbReference type="Pfam" id="PF01850"/>
    </source>
</evidence>
<dbReference type="GeneID" id="58918874"/>
<dbReference type="Gene3D" id="3.40.50.1010">
    <property type="entry name" value="5'-nuclease"/>
    <property type="match status" value="1"/>
</dbReference>
<name>A0A7G2D8S0_9EURY</name>
<feature type="domain" description="PIN" evidence="1">
    <location>
        <begin position="6"/>
        <end position="141"/>
    </location>
</feature>
<protein>
    <submittedName>
        <fullName evidence="2">PilT protein domain protein</fullName>
    </submittedName>
</protein>
<dbReference type="Proteomes" id="UP000516304">
    <property type="component" value="Chromosome TIRI35C"/>
</dbReference>
<dbReference type="CDD" id="cd09874">
    <property type="entry name" value="PIN_MT3492-like"/>
    <property type="match status" value="1"/>
</dbReference>
<dbReference type="EMBL" id="LR881183">
    <property type="protein sequence ID" value="CAD5244286.1"/>
    <property type="molecule type" value="Genomic_DNA"/>
</dbReference>
<dbReference type="SUPFAM" id="SSF88723">
    <property type="entry name" value="PIN domain-like"/>
    <property type="match status" value="1"/>
</dbReference>
<gene>
    <name evidence="2" type="ORF">TIRI35C_1132</name>
</gene>
<sequence length="151" mass="17498">MNARRVYLDSSALIKRYIEESGSEVIQELYKKAYSGEIKLITSLWNVGEALGVFDRKRRRGELDEKTHDFVRRAFLTDVKRMSTIGVLEIVPVHSMLLADSWEIIERHHIYQADALQIVSAKYESAHEFYTADKRLGEIARKEGLRTVLLE</sequence>